<dbReference type="EMBL" id="REGN01000346">
    <property type="protein sequence ID" value="RNA42604.1"/>
    <property type="molecule type" value="Genomic_DNA"/>
</dbReference>
<organism evidence="1 2">
    <name type="scientific">Brachionus plicatilis</name>
    <name type="common">Marine rotifer</name>
    <name type="synonym">Brachionus muelleri</name>
    <dbReference type="NCBI Taxonomy" id="10195"/>
    <lineage>
        <taxon>Eukaryota</taxon>
        <taxon>Metazoa</taxon>
        <taxon>Spiralia</taxon>
        <taxon>Gnathifera</taxon>
        <taxon>Rotifera</taxon>
        <taxon>Eurotatoria</taxon>
        <taxon>Monogononta</taxon>
        <taxon>Pseudotrocha</taxon>
        <taxon>Ploima</taxon>
        <taxon>Brachionidae</taxon>
        <taxon>Brachionus</taxon>
    </lineage>
</organism>
<proteinExistence type="predicted"/>
<accession>A0A3M7T3J5</accession>
<evidence type="ECO:0000313" key="2">
    <source>
        <dbReference type="Proteomes" id="UP000276133"/>
    </source>
</evidence>
<dbReference type="Proteomes" id="UP000276133">
    <property type="component" value="Unassembled WGS sequence"/>
</dbReference>
<comment type="caution">
    <text evidence="1">The sequence shown here is derived from an EMBL/GenBank/DDBJ whole genome shotgun (WGS) entry which is preliminary data.</text>
</comment>
<gene>
    <name evidence="1" type="ORF">BpHYR1_022373</name>
</gene>
<dbReference type="AlphaFoldDB" id="A0A3M7T3J5"/>
<reference evidence="1 2" key="1">
    <citation type="journal article" date="2018" name="Sci. Rep.">
        <title>Genomic signatures of local adaptation to the degree of environmental predictability in rotifers.</title>
        <authorList>
            <person name="Franch-Gras L."/>
            <person name="Hahn C."/>
            <person name="Garcia-Roger E.M."/>
            <person name="Carmona M.J."/>
            <person name="Serra M."/>
            <person name="Gomez A."/>
        </authorList>
    </citation>
    <scope>NUCLEOTIDE SEQUENCE [LARGE SCALE GENOMIC DNA]</scope>
    <source>
        <strain evidence="1">HYR1</strain>
    </source>
</reference>
<keyword evidence="2" id="KW-1185">Reference proteome</keyword>
<name>A0A3M7T3J5_BRAPC</name>
<sequence length="89" mass="10507">MIVLILKFDLKLQFANIIAHLKILSKKSKLKIEQKFYFALFKISLEITTESLFYLSNNLIMSPYYKSLKMMNNNDQHGKTLLNFLIKAF</sequence>
<protein>
    <submittedName>
        <fullName evidence="1">Uncharacterized protein</fullName>
    </submittedName>
</protein>
<evidence type="ECO:0000313" key="1">
    <source>
        <dbReference type="EMBL" id="RNA42604.1"/>
    </source>
</evidence>